<reference evidence="5 6" key="1">
    <citation type="submission" date="2017-11" db="EMBL/GenBank/DDBJ databases">
        <authorList>
            <person name="Blom J."/>
        </authorList>
    </citation>
    <scope>NUCLEOTIDE SEQUENCE [LARGE SCALE GENOMIC DNA]</scope>
    <source>
        <strain evidence="5">NCPPB 2254</strain>
    </source>
</reference>
<dbReference type="InterPro" id="IPR010982">
    <property type="entry name" value="Lambda_DNA-bd_dom_sf"/>
</dbReference>
<organism evidence="5 6">
    <name type="scientific">Pseudomonas syringae pv. persicae</name>
    <dbReference type="NCBI Taxonomy" id="237306"/>
    <lineage>
        <taxon>Bacteria</taxon>
        <taxon>Pseudomonadati</taxon>
        <taxon>Pseudomonadota</taxon>
        <taxon>Gammaproteobacteria</taxon>
        <taxon>Pseudomonadales</taxon>
        <taxon>Pseudomonadaceae</taxon>
        <taxon>Pseudomonas</taxon>
    </lineage>
</organism>
<comment type="caution">
    <text evidence="5">The sequence shown here is derived from an EMBL/GenBank/DDBJ whole genome shotgun (WGS) entry which is preliminary data.</text>
</comment>
<dbReference type="AlphaFoldDB" id="A0AB38EKG1"/>
<keyword evidence="1" id="KW-0805">Transcription regulation</keyword>
<accession>A0AB38EKG1</accession>
<evidence type="ECO:0000256" key="2">
    <source>
        <dbReference type="ARBA" id="ARBA00023125"/>
    </source>
</evidence>
<name>A0AB38EKG1_9PSED</name>
<evidence type="ECO:0000256" key="3">
    <source>
        <dbReference type="ARBA" id="ARBA00023163"/>
    </source>
</evidence>
<feature type="domain" description="HTH cro/C1-type" evidence="4">
    <location>
        <begin position="36"/>
        <end position="70"/>
    </location>
</feature>
<evidence type="ECO:0000313" key="6">
    <source>
        <dbReference type="Proteomes" id="UP000237580"/>
    </source>
</evidence>
<keyword evidence="2" id="KW-0238">DNA-binding</keyword>
<gene>
    <name evidence="5" type="ORF">NCPPB2254_04859</name>
</gene>
<keyword evidence="3" id="KW-0804">Transcription</keyword>
<dbReference type="PANTHER" id="PTHR36511">
    <property type="entry name" value="MERR FAMILY BACTERIAL REGULATORY PROTEIN"/>
    <property type="match status" value="1"/>
</dbReference>
<dbReference type="InterPro" id="IPR001387">
    <property type="entry name" value="Cro/C1-type_HTH"/>
</dbReference>
<dbReference type="Gene3D" id="1.10.260.40">
    <property type="entry name" value="lambda repressor-like DNA-binding domains"/>
    <property type="match status" value="1"/>
</dbReference>
<evidence type="ECO:0000313" key="5">
    <source>
        <dbReference type="EMBL" id="SOQ14263.1"/>
    </source>
</evidence>
<dbReference type="CDD" id="cd00093">
    <property type="entry name" value="HTH_XRE"/>
    <property type="match status" value="1"/>
</dbReference>
<dbReference type="PROSITE" id="PS50943">
    <property type="entry name" value="HTH_CROC1"/>
    <property type="match status" value="1"/>
</dbReference>
<evidence type="ECO:0000256" key="1">
    <source>
        <dbReference type="ARBA" id="ARBA00023015"/>
    </source>
</evidence>
<sequence>MDNEMEQFQKDLLDSVRQMKNGKAARTTEVTLSAAEARAKAGVSQNAFAQLLGVSLRTLQDWEQGRRQPTGAAQTCLRDVFMKLVFRDASSERPLGVPVMHSRQLPRLCTKSGCAR</sequence>
<dbReference type="SUPFAM" id="SSF47413">
    <property type="entry name" value="lambda repressor-like DNA-binding domains"/>
    <property type="match status" value="1"/>
</dbReference>
<dbReference type="EMBL" id="ODAM01000140">
    <property type="protein sequence ID" value="SOQ14263.1"/>
    <property type="molecule type" value="Genomic_DNA"/>
</dbReference>
<dbReference type="Pfam" id="PF01381">
    <property type="entry name" value="HTH_3"/>
    <property type="match status" value="1"/>
</dbReference>
<proteinExistence type="predicted"/>
<dbReference type="PANTHER" id="PTHR36511:SF4">
    <property type="entry name" value="ANTITOXIN MQSA"/>
    <property type="match status" value="1"/>
</dbReference>
<dbReference type="Proteomes" id="UP000237580">
    <property type="component" value="Unassembled WGS sequence"/>
</dbReference>
<evidence type="ECO:0000259" key="4">
    <source>
        <dbReference type="PROSITE" id="PS50943"/>
    </source>
</evidence>
<dbReference type="InterPro" id="IPR052359">
    <property type="entry name" value="HTH-type_reg/antitoxin"/>
</dbReference>
<dbReference type="GO" id="GO:0003677">
    <property type="term" value="F:DNA binding"/>
    <property type="evidence" value="ECO:0007669"/>
    <property type="project" value="UniProtKB-KW"/>
</dbReference>
<protein>
    <submittedName>
        <fullName evidence="5">XRE family transcriptional regulator</fullName>
    </submittedName>
</protein>